<name>A0A5C0XN15_PYRFU</name>
<dbReference type="Proteomes" id="UP000324354">
    <property type="component" value="Chromosome"/>
</dbReference>
<dbReference type="RefSeq" id="WP_011011684.1">
    <property type="nucleotide sequence ID" value="NC_003413.1"/>
</dbReference>
<reference evidence="2 3" key="1">
    <citation type="submission" date="2017-08" db="EMBL/GenBank/DDBJ databases">
        <title>Resequencing and Reannotation of the genome of Pyrococcus furiosus type strain DSM3638.</title>
        <authorList>
            <person name="Reichelt R.M."/>
            <person name="Bunk B."/>
        </authorList>
    </citation>
    <scope>NUCLEOTIDE SEQUENCE [LARGE SCALE GENOMIC DNA]</scope>
    <source>
        <strain evidence="2 3">DSM 3638</strain>
    </source>
</reference>
<dbReference type="Pfam" id="PF04465">
    <property type="entry name" value="DUF499"/>
    <property type="match status" value="1"/>
</dbReference>
<proteinExistence type="predicted"/>
<accession>A0A5C0XN15</accession>
<dbReference type="OrthoDB" id="25002at2157"/>
<evidence type="ECO:0000313" key="3">
    <source>
        <dbReference type="Proteomes" id="UP000324354"/>
    </source>
</evidence>
<evidence type="ECO:0000313" key="2">
    <source>
        <dbReference type="EMBL" id="QEK78277.1"/>
    </source>
</evidence>
<dbReference type="EMBL" id="CP023154">
    <property type="protein sequence ID" value="QEK78277.1"/>
    <property type="molecule type" value="Genomic_DNA"/>
</dbReference>
<evidence type="ECO:0000256" key="1">
    <source>
        <dbReference type="SAM" id="Coils"/>
    </source>
</evidence>
<gene>
    <name evidence="2" type="ORF">PFDSM3638_02845</name>
</gene>
<keyword evidence="1" id="KW-0175">Coiled coil</keyword>
<dbReference type="GeneID" id="13302380"/>
<protein>
    <submittedName>
        <fullName evidence="2">DUF499 domain-containing protein</fullName>
    </submittedName>
</protein>
<feature type="coiled-coil region" evidence="1">
    <location>
        <begin position="103"/>
        <end position="130"/>
    </location>
</feature>
<dbReference type="GeneID" id="41712372"/>
<dbReference type="AlphaFoldDB" id="A0A5C0XN15"/>
<dbReference type="InterPro" id="IPR007555">
    <property type="entry name" value="DUF499"/>
</dbReference>
<organism evidence="2 3">
    <name type="scientific">Pyrococcus furiosus (strain ATCC 43587 / DSM 3638 / JCM 8422 / Vc1)</name>
    <dbReference type="NCBI Taxonomy" id="186497"/>
    <lineage>
        <taxon>Archaea</taxon>
        <taxon>Methanobacteriati</taxon>
        <taxon>Methanobacteriota</taxon>
        <taxon>Thermococci</taxon>
        <taxon>Thermococcales</taxon>
        <taxon>Thermococcaceae</taxon>
        <taxon>Pyrococcus</taxon>
    </lineage>
</organism>
<sequence length="1105" mass="127719">MKFGKHEVWEDVLDERLDEEVAPELYKVVEGNAPNIYLDSVEFFKRTYFTSSIVDILEKVIKTLRGEERNNVILIYSLFGGGKSHTLLSVYHALRNPGALREREVLEGQRKEIKEKLEELSYLAENVKARIIIVHGQTNIGQPSKPLNGKIRTVWGYIANSLGKYELVEDYDRNLTVPPIEELVKLFQDENVLLLIDEIAHHVYTLSRSANEDDRNYAENVANFLHNLAKALTVTRSIMILTLPMEGEGKVEELYDRKTVNSIWSAVTKVAGHNLYSPMRTEGRENELIGVLKKRIFKRIDEEEKTRILLKLREVMSNREIFGMASGLFEALEVSYPFHPEYIEVLRNIIERTGLQRTRDLIKITRIVVRKLINDPPGIIMPYHIDLEDEAIKGLLFGKSTTFADYKAVLEADINEEKVKGLSNPELAKIILKYIFLKTYPFDSPTPLPGFPVPESIARGVYEPDTFERNNWLPADIRDTVEEIGKSVKFMYLAKKDKTFWFWRIANVNKLVESKTRELIETSYGDAWRSLVNYADKFIREGRSLRGRSSSGEIPFFKKNMIIVTKDPQELRDTPEYKLEVIVRDDVSKDTLERLIFFENTSARTFRNTVVICYLVENSLDALIELTARVMACDEVMREIRSTYGRYGREVEEIQRNMVREIREKALEDLENQLITSFRRVAYPEGEEVKIIDATPSSRSVVENVYSALVSKGKIVVDEEADFEWLRDILAEVGIDFPGKGYPFSELRNVFKTNPKLPMIADKALTEIIRRAVEELKVGIERDGRIFFKKVYKEIPSEEEKGHPPANIEVRDLILPREIALQRQLCSLLNEEKDLIVEKGGEKYWIKVWYEIYIPEENLTIPLRSIVSEECEVKEDLDRILWGYIVEKREQKKVMEGEFEISVSRASITGKPGEEIEVEVTVKPISDDEFTVSLSSSFGELEVEEVELRGEEAKVKWRAKIPRVKREVIIKGKSNKGKEAEAKILLIPKLEDVIEVKEIKEEHKGYILLSVHSIKDVDSLDRIEFKGSASGSLEFEEPLWRTEFQDVDLEIFKHIVKEMKEFFESNPALNVDVVASEEVVINDLVIEKLRPLFGKVRFRLKRRES</sequence>